<keyword evidence="3" id="KW-0175">Coiled coil</keyword>
<keyword evidence="2" id="KW-0963">Cytoplasm</keyword>
<evidence type="ECO:0000313" key="4">
    <source>
        <dbReference type="EMBL" id="AIV03521.1"/>
    </source>
</evidence>
<accession>A0A097SSG4</accession>
<dbReference type="SUPFAM" id="SSF82607">
    <property type="entry name" value="YbaB-like"/>
    <property type="match status" value="1"/>
</dbReference>
<dbReference type="eggNOG" id="COG0718">
    <property type="taxonomic scope" value="Bacteria"/>
</dbReference>
<dbReference type="GO" id="GO:0005829">
    <property type="term" value="C:cytosol"/>
    <property type="evidence" value="ECO:0007669"/>
    <property type="project" value="TreeGrafter"/>
</dbReference>
<protein>
    <recommendedName>
        <fullName evidence="2">Nucleoid-associated protein MGM1_1340</fullName>
    </recommendedName>
</protein>
<dbReference type="Gene3D" id="3.30.1310.10">
    <property type="entry name" value="Nucleoid-associated protein YbaB-like domain"/>
    <property type="match status" value="1"/>
</dbReference>
<comment type="function">
    <text evidence="2">Binds to DNA and alters its conformation. May be involved in regulation of gene expression, nucleoid organization and DNA protection.</text>
</comment>
<feature type="coiled-coil region" evidence="3">
    <location>
        <begin position="3"/>
        <end position="30"/>
    </location>
</feature>
<dbReference type="AlphaFoldDB" id="A0A097SSG4"/>
<dbReference type="PANTHER" id="PTHR33449:SF1">
    <property type="entry name" value="NUCLEOID-ASSOCIATED PROTEIN YBAB"/>
    <property type="match status" value="1"/>
</dbReference>
<name>A0A097SSG4_9BACT</name>
<evidence type="ECO:0000313" key="5">
    <source>
        <dbReference type="Proteomes" id="UP000030066"/>
    </source>
</evidence>
<evidence type="ECO:0000256" key="1">
    <source>
        <dbReference type="ARBA" id="ARBA00023125"/>
    </source>
</evidence>
<dbReference type="PIRSF" id="PIRSF004555">
    <property type="entry name" value="UCP004555"/>
    <property type="match status" value="1"/>
</dbReference>
<comment type="subcellular location">
    <subcellularLocation>
        <location evidence="2">Cytoplasm</location>
        <location evidence="2">Nucleoid</location>
    </subcellularLocation>
</comment>
<dbReference type="Proteomes" id="UP000030066">
    <property type="component" value="Chromosome"/>
</dbReference>
<comment type="subunit">
    <text evidence="2">Homodimer.</text>
</comment>
<comment type="similarity">
    <text evidence="2">Belongs to the YbaB/EbfC family.</text>
</comment>
<dbReference type="NCBIfam" id="TIGR00103">
    <property type="entry name" value="DNA_YbaB_EbfC"/>
    <property type="match status" value="1"/>
</dbReference>
<dbReference type="InterPro" id="IPR004401">
    <property type="entry name" value="YbaB/EbfC"/>
</dbReference>
<dbReference type="HAMAP" id="MF_00274">
    <property type="entry name" value="DNA_YbaB_EbfC"/>
    <property type="match status" value="1"/>
</dbReference>
<dbReference type="GO" id="GO:0003677">
    <property type="term" value="F:DNA binding"/>
    <property type="evidence" value="ECO:0007669"/>
    <property type="project" value="UniProtKB-UniRule"/>
</dbReference>
<dbReference type="EMBL" id="CP007711">
    <property type="protein sequence ID" value="AIV03521.1"/>
    <property type="molecule type" value="Genomic_DNA"/>
</dbReference>
<keyword evidence="1 2" id="KW-0238">DNA-binding</keyword>
<dbReference type="GO" id="GO:0043590">
    <property type="term" value="C:bacterial nucleoid"/>
    <property type="evidence" value="ECO:0007669"/>
    <property type="project" value="UniProtKB-UniRule"/>
</dbReference>
<keyword evidence="5" id="KW-1185">Reference proteome</keyword>
<dbReference type="InterPro" id="IPR036894">
    <property type="entry name" value="YbaB-like_sf"/>
</dbReference>
<dbReference type="Pfam" id="PF02575">
    <property type="entry name" value="YbaB_DNA_bd"/>
    <property type="match status" value="1"/>
</dbReference>
<evidence type="ECO:0000256" key="2">
    <source>
        <dbReference type="HAMAP-Rule" id="MF_00274"/>
    </source>
</evidence>
<gene>
    <name evidence="4" type="ORF">MGM1_1340</name>
</gene>
<sequence length="96" mass="11036">MNINNLMQQAQRMQKEYQKKLNEFEQKEFEYDYSNGTVIVKISGALKIVKLTINKNLIDPEDAITLEEMVSEAINNAIELVNDQKNSLLPTPNGMF</sequence>
<dbReference type="STRING" id="1318617.MGM1_1340"/>
<organism evidence="4 5">
    <name type="scientific">Candidatus Malacoplasma girerdii</name>
    <dbReference type="NCBI Taxonomy" id="1318617"/>
    <lineage>
        <taxon>Bacteria</taxon>
        <taxon>Bacillati</taxon>
        <taxon>Mycoplasmatota</taxon>
        <taxon>Mycoplasmoidales</taxon>
        <taxon>Mycoplasmoidaceae</taxon>
        <taxon>Malacoplasma</taxon>
    </lineage>
</organism>
<dbReference type="KEGG" id="mgj:MGM1_1340"/>
<dbReference type="PANTHER" id="PTHR33449">
    <property type="entry name" value="NUCLEOID-ASSOCIATED PROTEIN YBAB"/>
    <property type="match status" value="1"/>
</dbReference>
<reference evidence="4 5" key="1">
    <citation type="journal article" date="2014" name="PLoS ONE">
        <title>An emerging Mycoplasma associated with trichomoniasis, vaginal infection and disease.</title>
        <authorList>
            <consortium name="Vaginal Microbiome Consortium"/>
            <person name="Fettweis J.M."/>
            <person name="Serrano M.G."/>
            <person name="Huang B."/>
            <person name="Brooks J.P."/>
            <person name="Glascock A.L."/>
            <person name="Sheth N.U."/>
            <person name="Strauss J.F.III."/>
            <person name="Jefferson K.K."/>
            <person name="Buck G.A."/>
        </authorList>
    </citation>
    <scope>NUCLEOTIDE SEQUENCE [LARGE SCALE GENOMIC DNA]</scope>
    <source>
        <strain evidence="4 5">VCU_M1</strain>
    </source>
</reference>
<proteinExistence type="inferred from homology"/>
<dbReference type="HOGENOM" id="CLU_140930_1_2_14"/>
<evidence type="ECO:0000256" key="3">
    <source>
        <dbReference type="SAM" id="Coils"/>
    </source>
</evidence>